<protein>
    <submittedName>
        <fullName evidence="3">Poly-gamma-glutamate synthesis protein (Capsule biosynthesis protein)</fullName>
    </submittedName>
</protein>
<evidence type="ECO:0000313" key="4">
    <source>
        <dbReference type="Proteomes" id="UP000244240"/>
    </source>
</evidence>
<evidence type="ECO:0000313" key="3">
    <source>
        <dbReference type="EMBL" id="PTX55051.1"/>
    </source>
</evidence>
<comment type="similarity">
    <text evidence="1">Belongs to the CapA family.</text>
</comment>
<name>A0A2T6BG86_9BACL</name>
<dbReference type="Pfam" id="PF09587">
    <property type="entry name" value="PGA_cap"/>
    <property type="match status" value="1"/>
</dbReference>
<dbReference type="RefSeq" id="WP_108025322.1">
    <property type="nucleotide sequence ID" value="NZ_QBKR01000022.1"/>
</dbReference>
<dbReference type="InterPro" id="IPR052169">
    <property type="entry name" value="CW_Biosynth-Accessory"/>
</dbReference>
<dbReference type="InterPro" id="IPR019079">
    <property type="entry name" value="Capsule_synth_CapA"/>
</dbReference>
<organism evidence="3 4">
    <name type="scientific">Melghirimyces profundicolus</name>
    <dbReference type="NCBI Taxonomy" id="1242148"/>
    <lineage>
        <taxon>Bacteria</taxon>
        <taxon>Bacillati</taxon>
        <taxon>Bacillota</taxon>
        <taxon>Bacilli</taxon>
        <taxon>Bacillales</taxon>
        <taxon>Thermoactinomycetaceae</taxon>
        <taxon>Melghirimyces</taxon>
    </lineage>
</organism>
<dbReference type="Gene3D" id="3.60.21.10">
    <property type="match status" value="1"/>
</dbReference>
<proteinExistence type="inferred from homology"/>
<dbReference type="CDD" id="cd07381">
    <property type="entry name" value="MPP_CapA"/>
    <property type="match status" value="1"/>
</dbReference>
<evidence type="ECO:0000256" key="1">
    <source>
        <dbReference type="ARBA" id="ARBA00005662"/>
    </source>
</evidence>
<dbReference type="PROSITE" id="PS51257">
    <property type="entry name" value="PROKAR_LIPOPROTEIN"/>
    <property type="match status" value="1"/>
</dbReference>
<dbReference type="SMART" id="SM00854">
    <property type="entry name" value="PGA_cap"/>
    <property type="match status" value="1"/>
</dbReference>
<keyword evidence="4" id="KW-1185">Reference proteome</keyword>
<sequence>MKRPVLTLLILVLSLWTSACLPSASWRVSKSGEERQTDSTSPSTRLRLAVVGDIMMHASQIRSGRQKNRTYDYSPFFREIKPYLEQADLALGNLETTFPGNHRSPYTGYPRFRSPDALGIALKTAGFDLLSTANNHSMDAGESGVVRTFQKLKEWGIQPVGTSAGNRRQSPVLVNKNGLTLSFAAYTYGTNGIPIPPGKDHRVNRMDEERIRKDIRLSKRQGADYVIVLLHMGSEYQRQPNREQQRWFRSILKSGADAVIGAHPHVLQPMTRIKMDGGEKFVAYSMGNFISDQTQPYTNDGLILYLDLVREGSSQPVRLQNVSYVPTYVHKYRQNQVKRFVVIPIDRRNGNRVVPSYPGLSRISLERTWERTTSLMSAYERFPTFSREEGASP</sequence>
<accession>A0A2T6BG86</accession>
<evidence type="ECO:0000259" key="2">
    <source>
        <dbReference type="SMART" id="SM00854"/>
    </source>
</evidence>
<dbReference type="PANTHER" id="PTHR33393">
    <property type="entry name" value="POLYGLUTAMINE SYNTHESIS ACCESSORY PROTEIN RV0574C-RELATED"/>
    <property type="match status" value="1"/>
</dbReference>
<reference evidence="3 4" key="1">
    <citation type="submission" date="2018-04" db="EMBL/GenBank/DDBJ databases">
        <title>Genomic Encyclopedia of Archaeal and Bacterial Type Strains, Phase II (KMG-II): from individual species to whole genera.</title>
        <authorList>
            <person name="Goeker M."/>
        </authorList>
    </citation>
    <scope>NUCLEOTIDE SEQUENCE [LARGE SCALE GENOMIC DNA]</scope>
    <source>
        <strain evidence="3 4">DSM 45787</strain>
    </source>
</reference>
<dbReference type="PANTHER" id="PTHR33393:SF12">
    <property type="entry name" value="CAPSULE BIOSYNTHESIS PROTEIN CAPA"/>
    <property type="match status" value="1"/>
</dbReference>
<dbReference type="Proteomes" id="UP000244240">
    <property type="component" value="Unassembled WGS sequence"/>
</dbReference>
<feature type="domain" description="Capsule synthesis protein CapA" evidence="2">
    <location>
        <begin position="47"/>
        <end position="293"/>
    </location>
</feature>
<dbReference type="EMBL" id="QBKR01000022">
    <property type="protein sequence ID" value="PTX55051.1"/>
    <property type="molecule type" value="Genomic_DNA"/>
</dbReference>
<gene>
    <name evidence="3" type="ORF">C8P63_12210</name>
</gene>
<dbReference type="InterPro" id="IPR029052">
    <property type="entry name" value="Metallo-depent_PP-like"/>
</dbReference>
<dbReference type="OrthoDB" id="9810906at2"/>
<dbReference type="AlphaFoldDB" id="A0A2T6BG86"/>
<dbReference type="SUPFAM" id="SSF56300">
    <property type="entry name" value="Metallo-dependent phosphatases"/>
    <property type="match status" value="1"/>
</dbReference>
<comment type="caution">
    <text evidence="3">The sequence shown here is derived from an EMBL/GenBank/DDBJ whole genome shotgun (WGS) entry which is preliminary data.</text>
</comment>